<evidence type="ECO:0000256" key="2">
    <source>
        <dbReference type="SAM" id="Phobius"/>
    </source>
</evidence>
<feature type="region of interest" description="Disordered" evidence="1">
    <location>
        <begin position="186"/>
        <end position="209"/>
    </location>
</feature>
<dbReference type="OrthoDB" id="10679586at2759"/>
<keyword evidence="2" id="KW-1133">Transmembrane helix</keyword>
<evidence type="ECO:0000313" key="3">
    <source>
        <dbReference type="EMBL" id="EGO26599.1"/>
    </source>
</evidence>
<dbReference type="EMBL" id="GL945432">
    <property type="protein sequence ID" value="EGO26599.1"/>
    <property type="molecule type" value="Genomic_DNA"/>
</dbReference>
<keyword evidence="2" id="KW-0812">Transmembrane</keyword>
<feature type="compositionally biased region" description="Polar residues" evidence="1">
    <location>
        <begin position="390"/>
        <end position="399"/>
    </location>
</feature>
<proteinExistence type="predicted"/>
<sequence>MDKTPLPRAFERTCTCTSHDHVTCIDFRHERGRVSSTGVSLRCQPSTALITVQEWCVSSVESSTSHAFTVLHFTPARPHFHDTMNGIISVFKLKHTLLVLAATVTITIAIPTSDPSSLSLASKASATTHTGYYWPSYATTTPNPADAKLHPVTEVLAAIFGEATSTQQDFPSTTLAPYQQIPSPVAPPATKPTLPVTTSSSLPQPTSSRHGSFAAQHKELLVAIIIGCIMGLILFAVVYRFVVASSACNCRGRTQHIGQEAKRRTMSLFRLSNESWGIKGPVREEKSVDLRAIEANDMVEIPLHENYFAGRQDVRHHHDIATYAFPVQQSEGYPHRSIPNNKRPSMLSVSAACAMKSRLSRLLSSSTFSHRDTITTQDSESTAHQTLQNTSANMNTSYHGRTKSAPVGGQNRPKSNKSTKSNDSEWDIAHAYGAPRNEKTLSVGAASRLSDVGWH</sequence>
<feature type="region of interest" description="Disordered" evidence="1">
    <location>
        <begin position="390"/>
        <end position="425"/>
    </location>
</feature>
<dbReference type="GeneID" id="18814685"/>
<dbReference type="RefSeq" id="XP_007316772.1">
    <property type="nucleotide sequence ID" value="XM_007316710.1"/>
</dbReference>
<dbReference type="AlphaFoldDB" id="F8NQJ3"/>
<feature type="compositionally biased region" description="Low complexity" evidence="1">
    <location>
        <begin position="191"/>
        <end position="208"/>
    </location>
</feature>
<gene>
    <name evidence="3" type="ORF">SERLADRAFT_436411</name>
</gene>
<feature type="transmembrane region" description="Helical" evidence="2">
    <location>
        <begin position="220"/>
        <end position="242"/>
    </location>
</feature>
<reference evidence="3" key="1">
    <citation type="submission" date="2011-04" db="EMBL/GenBank/DDBJ databases">
        <title>Evolution of plant cell wall degrading machinery underlies the functional diversity of forest fungi.</title>
        <authorList>
            <consortium name="US DOE Joint Genome Institute (JGI-PGF)"/>
            <person name="Eastwood D.C."/>
            <person name="Floudas D."/>
            <person name="Binder M."/>
            <person name="Majcherczyk A."/>
            <person name="Schneider P."/>
            <person name="Aerts A."/>
            <person name="Asiegbu F.O."/>
            <person name="Baker S.E."/>
            <person name="Barry K."/>
            <person name="Bendiksby M."/>
            <person name="Blumentritt M."/>
            <person name="Coutinho P.M."/>
            <person name="Cullen D."/>
            <person name="Cullen D."/>
            <person name="Gathman A."/>
            <person name="Goodell B."/>
            <person name="Henrissat B."/>
            <person name="Ihrmark K."/>
            <person name="Kauserud H."/>
            <person name="Kohler A."/>
            <person name="LaButti K."/>
            <person name="Lapidus A."/>
            <person name="Lavin J.L."/>
            <person name="Lee Y.-H."/>
            <person name="Lindquist E."/>
            <person name="Lilly W."/>
            <person name="Lucas S."/>
            <person name="Morin E."/>
            <person name="Murat C."/>
            <person name="Oguiza J.A."/>
            <person name="Park J."/>
            <person name="Pisabarro A.G."/>
            <person name="Riley R."/>
            <person name="Rosling A."/>
            <person name="Salamov A."/>
            <person name="Schmidt O."/>
            <person name="Schmutz J."/>
            <person name="Skrede I."/>
            <person name="Stenlid J."/>
            <person name="Wiebenga A."/>
            <person name="Xie X."/>
            <person name="Kues U."/>
            <person name="Hibbett D.S."/>
            <person name="Hoffmeister D."/>
            <person name="Hogberg N."/>
            <person name="Martin F."/>
            <person name="Grigoriev I.V."/>
            <person name="Watkinson S.C."/>
        </authorList>
    </citation>
    <scope>NUCLEOTIDE SEQUENCE</scope>
    <source>
        <strain evidence="3">S7.9</strain>
    </source>
</reference>
<evidence type="ECO:0000256" key="1">
    <source>
        <dbReference type="SAM" id="MobiDB-lite"/>
    </source>
</evidence>
<organism>
    <name type="scientific">Serpula lacrymans var. lacrymans (strain S7.9)</name>
    <name type="common">Dry rot fungus</name>
    <dbReference type="NCBI Taxonomy" id="578457"/>
    <lineage>
        <taxon>Eukaryota</taxon>
        <taxon>Fungi</taxon>
        <taxon>Dikarya</taxon>
        <taxon>Basidiomycota</taxon>
        <taxon>Agaricomycotina</taxon>
        <taxon>Agaricomycetes</taxon>
        <taxon>Agaricomycetidae</taxon>
        <taxon>Boletales</taxon>
        <taxon>Coniophorineae</taxon>
        <taxon>Serpulaceae</taxon>
        <taxon>Serpula</taxon>
    </lineage>
</organism>
<accession>F8NQJ3</accession>
<name>F8NQJ3_SERL9</name>
<dbReference type="Proteomes" id="UP000008064">
    <property type="component" value="Unassembled WGS sequence"/>
</dbReference>
<protein>
    <submittedName>
        <fullName evidence="3">Uncharacterized protein</fullName>
    </submittedName>
</protein>
<dbReference type="KEGG" id="sla:SERLADRAFT_436411"/>
<keyword evidence="2" id="KW-0472">Membrane</keyword>
<feature type="compositionally biased region" description="Polar residues" evidence="1">
    <location>
        <begin position="412"/>
        <end position="421"/>
    </location>
</feature>
<dbReference type="HOGENOM" id="CLU_601525_0_0_1"/>